<evidence type="ECO:0000313" key="2">
    <source>
        <dbReference type="EMBL" id="MCI0128083.1"/>
    </source>
</evidence>
<accession>A0AA41UC07</accession>
<dbReference type="RefSeq" id="WP_281736326.1">
    <property type="nucleotide sequence ID" value="NZ_JAKETQ010000001.1"/>
</dbReference>
<feature type="domain" description="Enoyl reductase (ER)" evidence="1">
    <location>
        <begin position="14"/>
        <end position="326"/>
    </location>
</feature>
<protein>
    <submittedName>
        <fullName evidence="2">Oxidoreductase</fullName>
    </submittedName>
</protein>
<dbReference type="InterPro" id="IPR051397">
    <property type="entry name" value="Zn-ADH-like_protein"/>
</dbReference>
<keyword evidence="3" id="KW-1185">Reference proteome</keyword>
<dbReference type="AlphaFoldDB" id="A0AA41UC07"/>
<proteinExistence type="predicted"/>
<dbReference type="Gene3D" id="3.90.180.10">
    <property type="entry name" value="Medium-chain alcohol dehydrogenases, catalytic domain"/>
    <property type="match status" value="1"/>
</dbReference>
<dbReference type="SUPFAM" id="SSF51735">
    <property type="entry name" value="NAD(P)-binding Rossmann-fold domains"/>
    <property type="match status" value="1"/>
</dbReference>
<dbReference type="InterPro" id="IPR014188">
    <property type="entry name" value="Acrylyl-CoA_reductase_AcuI"/>
</dbReference>
<gene>
    <name evidence="2" type="ORF">ML536_14735</name>
</gene>
<dbReference type="InterPro" id="IPR011032">
    <property type="entry name" value="GroES-like_sf"/>
</dbReference>
<dbReference type="CDD" id="cd08288">
    <property type="entry name" value="MDR_yhdh"/>
    <property type="match status" value="1"/>
</dbReference>
<dbReference type="PANTHER" id="PTHR43677:SF1">
    <property type="entry name" value="ACRYLYL-COA REDUCTASE ACUI-RELATED"/>
    <property type="match status" value="1"/>
</dbReference>
<comment type="caution">
    <text evidence="2">The sequence shown here is derived from an EMBL/GenBank/DDBJ whole genome shotgun (WGS) entry which is preliminary data.</text>
</comment>
<dbReference type="SUPFAM" id="SSF50129">
    <property type="entry name" value="GroES-like"/>
    <property type="match status" value="1"/>
</dbReference>
<dbReference type="Gene3D" id="3.40.50.720">
    <property type="entry name" value="NAD(P)-binding Rossmann-like Domain"/>
    <property type="match status" value="1"/>
</dbReference>
<dbReference type="PANTHER" id="PTHR43677">
    <property type="entry name" value="SHORT-CHAIN DEHYDROGENASE/REDUCTASE"/>
    <property type="match status" value="1"/>
</dbReference>
<organism evidence="2 3">
    <name type="scientific">Paradevosia shaoguanensis</name>
    <dbReference type="NCBI Taxonomy" id="1335043"/>
    <lineage>
        <taxon>Bacteria</taxon>
        <taxon>Pseudomonadati</taxon>
        <taxon>Pseudomonadota</taxon>
        <taxon>Alphaproteobacteria</taxon>
        <taxon>Hyphomicrobiales</taxon>
        <taxon>Devosiaceae</taxon>
        <taxon>Paradevosia</taxon>
    </lineage>
</organism>
<dbReference type="NCBIfam" id="TIGR02823">
    <property type="entry name" value="oxido_YhdH"/>
    <property type="match status" value="1"/>
</dbReference>
<evidence type="ECO:0000313" key="3">
    <source>
        <dbReference type="Proteomes" id="UP001156140"/>
    </source>
</evidence>
<dbReference type="SMART" id="SM00829">
    <property type="entry name" value="PKS_ER"/>
    <property type="match status" value="1"/>
</dbReference>
<dbReference type="InterPro" id="IPR020843">
    <property type="entry name" value="ER"/>
</dbReference>
<sequence>MVFRALVTDRNASGEIVSSVRSVEDAELPAGNVLVAVEWAGFNYKDGLALTGKGNIVRAYPHVAGVDFAGRVIESRNYRYHTGQAVILTGWRVGETRWGGFAERARVDAEWLVPLPRRLSSRTAMMLGTAGLTAMLAINRLKEDGVTPNRGDILVTGASGGVGSLAVMLLARLGYRVVAVTGRPEQSEHLARLGASEIIDRRELLEPSGKGLDGERWAAAIDPVGGPLLTEVLKKIRYGGAVASIGLAGGAKFDGSVLPFILRNVTLFGIDSVMQPYEARVAAWERMASLFVPAAYEPMVSEARLEDLPAEAESILAGGVAGRVIVNPKPARDNAVPLSTHSGA</sequence>
<evidence type="ECO:0000259" key="1">
    <source>
        <dbReference type="SMART" id="SM00829"/>
    </source>
</evidence>
<dbReference type="Proteomes" id="UP001156140">
    <property type="component" value="Unassembled WGS sequence"/>
</dbReference>
<dbReference type="EMBL" id="JALAZD010000001">
    <property type="protein sequence ID" value="MCI0128083.1"/>
    <property type="molecule type" value="Genomic_DNA"/>
</dbReference>
<dbReference type="InterPro" id="IPR013154">
    <property type="entry name" value="ADH-like_N"/>
</dbReference>
<name>A0AA41UC07_9HYPH</name>
<dbReference type="InterPro" id="IPR013149">
    <property type="entry name" value="ADH-like_C"/>
</dbReference>
<dbReference type="Pfam" id="PF08240">
    <property type="entry name" value="ADH_N"/>
    <property type="match status" value="1"/>
</dbReference>
<dbReference type="Pfam" id="PF00107">
    <property type="entry name" value="ADH_zinc_N"/>
    <property type="match status" value="1"/>
</dbReference>
<dbReference type="InterPro" id="IPR036291">
    <property type="entry name" value="NAD(P)-bd_dom_sf"/>
</dbReference>
<dbReference type="GO" id="GO:0043957">
    <property type="term" value="F:acryloyl-CoA reductase (NADPH) activity"/>
    <property type="evidence" value="ECO:0007669"/>
    <property type="project" value="TreeGrafter"/>
</dbReference>
<reference evidence="2" key="1">
    <citation type="submission" date="2022-03" db="EMBL/GenBank/DDBJ databases">
        <title>The complete genome sequence of a Methyloterrigena soli.</title>
        <authorList>
            <person name="Zi Z."/>
        </authorList>
    </citation>
    <scope>NUCLEOTIDE SEQUENCE</scope>
    <source>
        <strain evidence="2">M48</strain>
    </source>
</reference>